<dbReference type="EMBL" id="CP072643">
    <property type="protein sequence ID" value="QUV95652.1"/>
    <property type="molecule type" value="Genomic_DNA"/>
</dbReference>
<evidence type="ECO:0000256" key="5">
    <source>
        <dbReference type="ARBA" id="ARBA00023015"/>
    </source>
</evidence>
<reference evidence="12 13" key="1">
    <citation type="submission" date="2021-03" db="EMBL/GenBank/DDBJ databases">
        <title>Genomic and phenotypic characterization of Chloracidobacterium isolates provides evidence for multiple species.</title>
        <authorList>
            <person name="Saini M.K."/>
            <person name="Costas A.M.G."/>
            <person name="Tank M."/>
            <person name="Bryant D.A."/>
        </authorList>
    </citation>
    <scope>NUCLEOTIDE SEQUENCE [LARGE SCALE GENOMIC DNA]</scope>
    <source>
        <strain evidence="12 13">N</strain>
    </source>
</reference>
<dbReference type="PANTHER" id="PTHR48111">
    <property type="entry name" value="REGULATOR OF RPOS"/>
    <property type="match status" value="1"/>
</dbReference>
<dbReference type="Pfam" id="PF00486">
    <property type="entry name" value="Trans_reg_C"/>
    <property type="match status" value="1"/>
</dbReference>
<feature type="domain" description="Response regulatory" evidence="10">
    <location>
        <begin position="3"/>
        <end position="116"/>
    </location>
</feature>
<evidence type="ECO:0000256" key="8">
    <source>
        <dbReference type="PROSITE-ProRule" id="PRU00169"/>
    </source>
</evidence>
<dbReference type="InterPro" id="IPR036388">
    <property type="entry name" value="WH-like_DNA-bd_sf"/>
</dbReference>
<dbReference type="SMART" id="SM00862">
    <property type="entry name" value="Trans_reg_C"/>
    <property type="match status" value="1"/>
</dbReference>
<dbReference type="PANTHER" id="PTHR48111:SF39">
    <property type="entry name" value="TRANSCRIPTIONAL REGULATORY PROTEIN CPXR"/>
    <property type="match status" value="1"/>
</dbReference>
<evidence type="ECO:0000256" key="9">
    <source>
        <dbReference type="PROSITE-ProRule" id="PRU01091"/>
    </source>
</evidence>
<dbReference type="InterPro" id="IPR016032">
    <property type="entry name" value="Sig_transdc_resp-reg_C-effctor"/>
</dbReference>
<accession>A0ABX8B3U4</accession>
<evidence type="ECO:0000256" key="2">
    <source>
        <dbReference type="ARBA" id="ARBA00022490"/>
    </source>
</evidence>
<dbReference type="SMART" id="SM00448">
    <property type="entry name" value="REC"/>
    <property type="match status" value="1"/>
</dbReference>
<organism evidence="12 13">
    <name type="scientific">Chloracidobacterium sp. N</name>
    <dbReference type="NCBI Taxonomy" id="2821540"/>
    <lineage>
        <taxon>Bacteria</taxon>
        <taxon>Pseudomonadati</taxon>
        <taxon>Acidobacteriota</taxon>
        <taxon>Terriglobia</taxon>
        <taxon>Terriglobales</taxon>
        <taxon>Acidobacteriaceae</taxon>
        <taxon>Chloracidobacterium</taxon>
        <taxon>Chloracidobacterium aggregatum</taxon>
    </lineage>
</organism>
<evidence type="ECO:0000256" key="4">
    <source>
        <dbReference type="ARBA" id="ARBA00023012"/>
    </source>
</evidence>
<feature type="modified residue" description="4-aspartylphosphate" evidence="8">
    <location>
        <position position="52"/>
    </location>
</feature>
<dbReference type="PROSITE" id="PS50110">
    <property type="entry name" value="RESPONSE_REGULATORY"/>
    <property type="match status" value="1"/>
</dbReference>
<dbReference type="RefSeq" id="WP_211423868.1">
    <property type="nucleotide sequence ID" value="NZ_CP072643.1"/>
</dbReference>
<dbReference type="Proteomes" id="UP000677668">
    <property type="component" value="Chromosome 2"/>
</dbReference>
<evidence type="ECO:0000313" key="13">
    <source>
        <dbReference type="Proteomes" id="UP000677668"/>
    </source>
</evidence>
<comment type="subcellular location">
    <subcellularLocation>
        <location evidence="1">Cytoplasm</location>
    </subcellularLocation>
</comment>
<dbReference type="InterPro" id="IPR001789">
    <property type="entry name" value="Sig_transdc_resp-reg_receiver"/>
</dbReference>
<dbReference type="CDD" id="cd00383">
    <property type="entry name" value="trans_reg_C"/>
    <property type="match status" value="1"/>
</dbReference>
<evidence type="ECO:0000256" key="6">
    <source>
        <dbReference type="ARBA" id="ARBA00023125"/>
    </source>
</evidence>
<keyword evidence="4" id="KW-0902">Two-component regulatory system</keyword>
<dbReference type="PROSITE" id="PS51755">
    <property type="entry name" value="OMPR_PHOB"/>
    <property type="match status" value="1"/>
</dbReference>
<keyword evidence="13" id="KW-1185">Reference proteome</keyword>
<keyword evidence="3 8" id="KW-0597">Phosphoprotein</keyword>
<evidence type="ECO:0000259" key="11">
    <source>
        <dbReference type="PROSITE" id="PS51755"/>
    </source>
</evidence>
<keyword evidence="5" id="KW-0805">Transcription regulation</keyword>
<sequence length="235" mass="25977">MERLLVIDDDTELCELVVEYLTAEGFAVEVVHDGESGVRRATSEPYALIILDVMLPRLDGFETLKRIRAVSHVPTLMLTARGDDVDRIVGLEIGADDYLSKPFNPRELLARIRAILRRTKPELLAEKLVVGDVELDFGSRSLRKQGQTVAVTSVEFDLLAVLLQHAGQIVSRDDLSLRALGRSFHPLDRSVDMHISNLRKKLGPHVDGSERIKSVRGVGYLYAVCPPAETPASSA</sequence>
<keyword evidence="2" id="KW-0963">Cytoplasm</keyword>
<dbReference type="SUPFAM" id="SSF52172">
    <property type="entry name" value="CheY-like"/>
    <property type="match status" value="1"/>
</dbReference>
<proteinExistence type="predicted"/>
<evidence type="ECO:0000256" key="3">
    <source>
        <dbReference type="ARBA" id="ARBA00022553"/>
    </source>
</evidence>
<dbReference type="InterPro" id="IPR039420">
    <property type="entry name" value="WalR-like"/>
</dbReference>
<evidence type="ECO:0000256" key="1">
    <source>
        <dbReference type="ARBA" id="ARBA00004496"/>
    </source>
</evidence>
<dbReference type="InterPro" id="IPR001867">
    <property type="entry name" value="OmpR/PhoB-type_DNA-bd"/>
</dbReference>
<dbReference type="CDD" id="cd17623">
    <property type="entry name" value="REC_OmpR_CpxR"/>
    <property type="match status" value="1"/>
</dbReference>
<keyword evidence="7" id="KW-0804">Transcription</keyword>
<dbReference type="InterPro" id="IPR011006">
    <property type="entry name" value="CheY-like_superfamily"/>
</dbReference>
<dbReference type="Pfam" id="PF00072">
    <property type="entry name" value="Response_reg"/>
    <property type="match status" value="1"/>
</dbReference>
<evidence type="ECO:0000256" key="7">
    <source>
        <dbReference type="ARBA" id="ARBA00023163"/>
    </source>
</evidence>
<feature type="DNA-binding region" description="OmpR/PhoB-type" evidence="9">
    <location>
        <begin position="125"/>
        <end position="224"/>
    </location>
</feature>
<name>A0ABX8B3U4_9BACT</name>
<feature type="domain" description="OmpR/PhoB-type" evidence="11">
    <location>
        <begin position="125"/>
        <end position="224"/>
    </location>
</feature>
<protein>
    <submittedName>
        <fullName evidence="12">Response regulator transcription factor</fullName>
    </submittedName>
</protein>
<evidence type="ECO:0000313" key="12">
    <source>
        <dbReference type="EMBL" id="QUV95652.1"/>
    </source>
</evidence>
<dbReference type="SUPFAM" id="SSF46894">
    <property type="entry name" value="C-terminal effector domain of the bipartite response regulators"/>
    <property type="match status" value="1"/>
</dbReference>
<keyword evidence="6 9" id="KW-0238">DNA-binding</keyword>
<gene>
    <name evidence="12" type="ORF">J8C05_12550</name>
</gene>
<dbReference type="InterPro" id="IPR058124">
    <property type="entry name" value="CpxR-like_REC"/>
</dbReference>
<evidence type="ECO:0000259" key="10">
    <source>
        <dbReference type="PROSITE" id="PS50110"/>
    </source>
</evidence>
<dbReference type="Gene3D" id="3.40.50.2300">
    <property type="match status" value="1"/>
</dbReference>
<dbReference type="Gene3D" id="6.10.250.690">
    <property type="match status" value="1"/>
</dbReference>
<dbReference type="Gene3D" id="1.10.10.10">
    <property type="entry name" value="Winged helix-like DNA-binding domain superfamily/Winged helix DNA-binding domain"/>
    <property type="match status" value="1"/>
</dbReference>